<proteinExistence type="predicted"/>
<dbReference type="EMBL" id="MQMG01000013">
    <property type="protein sequence ID" value="OKO94805.1"/>
    <property type="molecule type" value="Genomic_DNA"/>
</dbReference>
<sequence length="51" mass="5435">MECGKNKAVFGLCSNPNGHGHDYRLDVTVKGPVNLLAGITVNMKVDSGETF</sequence>
<reference evidence="2" key="2">
    <citation type="submission" date="2017-01" db="EMBL/GenBank/DDBJ databases">
        <title>Genome sequencing and annotation of Geobacillus sp. 1017, a Hydrocarbon-Oxidizing Thermophilic Bacterium Isolated from a Heavy Oil Reservoir (China).</title>
        <authorList>
            <person name="Kadnikov V.V."/>
            <person name="Mardanov A.V."/>
            <person name="Poltaraus A.B."/>
            <person name="Sokolova D.S."/>
            <person name="Semenova E.M."/>
            <person name="Ravin N.V."/>
            <person name="Tourova T.P."/>
            <person name="Nazina T.N."/>
        </authorList>
    </citation>
    <scope>NUCLEOTIDE SEQUENCE [LARGE SCALE GENOMIC DNA]</scope>
    <source>
        <strain evidence="2">1017</strain>
    </source>
</reference>
<dbReference type="AlphaFoldDB" id="A0A1Q5T3S7"/>
<reference evidence="1 2" key="1">
    <citation type="submission" date="2016-11" db="EMBL/GenBank/DDBJ databases">
        <authorList>
            <person name="Kadnikov V."/>
            <person name="Nazina T."/>
        </authorList>
    </citation>
    <scope>NUCLEOTIDE SEQUENCE [LARGE SCALE GENOMIC DNA]</scope>
    <source>
        <strain evidence="1 2">1017</strain>
    </source>
</reference>
<dbReference type="Gene3D" id="3.30.479.10">
    <property type="entry name" value="6-pyruvoyl tetrahydropterin synthase/QueD"/>
    <property type="match status" value="1"/>
</dbReference>
<name>A0A1Q5T3S7_9BACL</name>
<evidence type="ECO:0000313" key="1">
    <source>
        <dbReference type="EMBL" id="OKO94805.1"/>
    </source>
</evidence>
<organism evidence="1 2">
    <name type="scientific">Geobacillus proteiniphilus</name>
    <dbReference type="NCBI Taxonomy" id="860353"/>
    <lineage>
        <taxon>Bacteria</taxon>
        <taxon>Bacillati</taxon>
        <taxon>Bacillota</taxon>
        <taxon>Bacilli</taxon>
        <taxon>Bacillales</taxon>
        <taxon>Anoxybacillaceae</taxon>
        <taxon>Geobacillus</taxon>
    </lineage>
</organism>
<gene>
    <name evidence="1" type="ORF">BRO54_1360</name>
</gene>
<dbReference type="Proteomes" id="UP000186030">
    <property type="component" value="Unassembled WGS sequence"/>
</dbReference>
<accession>A0A1Q5T3S7</accession>
<protein>
    <submittedName>
        <fullName evidence="1">6-pyruvoyl tetrahydrobiopterin synthase</fullName>
    </submittedName>
</protein>
<dbReference type="SUPFAM" id="SSF55620">
    <property type="entry name" value="Tetrahydrobiopterin biosynthesis enzymes-like"/>
    <property type="match status" value="1"/>
</dbReference>
<dbReference type="InterPro" id="IPR038418">
    <property type="entry name" value="6-PTP_synth/QueD_sf"/>
</dbReference>
<comment type="caution">
    <text evidence="1">The sequence shown here is derived from an EMBL/GenBank/DDBJ whole genome shotgun (WGS) entry which is preliminary data.</text>
</comment>
<evidence type="ECO:0000313" key="2">
    <source>
        <dbReference type="Proteomes" id="UP000186030"/>
    </source>
</evidence>